<dbReference type="PROSITE" id="PS00237">
    <property type="entry name" value="G_PROTEIN_RECEP_F1_1"/>
    <property type="match status" value="1"/>
</dbReference>
<comment type="subcellular location">
    <subcellularLocation>
        <location evidence="1">Membrane</location>
        <topology evidence="1">Multi-pass membrane protein</topology>
    </subcellularLocation>
</comment>
<evidence type="ECO:0000256" key="3">
    <source>
        <dbReference type="ARBA" id="ARBA00022692"/>
    </source>
</evidence>
<accession>A0A0L0CJC7</accession>
<comment type="caution">
    <text evidence="13">The sequence shown here is derived from an EMBL/GenBank/DDBJ whole genome shotgun (WGS) entry which is preliminary data.</text>
</comment>
<evidence type="ECO:0000256" key="6">
    <source>
        <dbReference type="ARBA" id="ARBA00023136"/>
    </source>
</evidence>
<sequence length="1006" mass="112848">NNNNNADYDEVVNNKTNSNDNNYYIKTVCTTYSKQAFTEAILSACKTFVVYHRIKRPQNENSPQATGKPTNTCTNKPYAKTNKRKQQTKFATIEIIFVCYLLLLCFHSNIGHISAAYYNHNNKVILLAEQPKTAVTLLNNSNQTNTYNIATTWLKTNSSTKSSSSLPLSSSSTLDNSLNRHNKNGVVTVYNKNNLNNIYNNKNKVIIPTHNEITSHITLAATAAAPAVIYSTSSTFTASTTTAIFNISSGTSNAAATSSFNDTFYDDNEVPEIPSYIRTTAMFFCIVIMLMGVIGNVMVPIVIVRTKDMRNSTNIFLTNLSIADLLVLLICTPTVLVELNTKPETWVLGHEMCKAVPFVELTVAHASVLTILAISFERYYAICEPLKAGYVCTKTRAILICSLAWGIAALFTSPILWVAEYKFVDYIDGSSVAVCLTQAINNWTIGFFMMTITLFFILPLFILIILYGIIAKNLISNKGTMMRIRPIKPEFSLKARKQVVLMLGAVVLSFFLCLLPFRLLTLYIILSSEQTLLDIGVERYYNLLYFCRIMLYLNSAVNPILYNLMSTKFRKGFYKLLVTSWSGLVTSLTCGHFVVGRKRLGTNVVATTTTTSSHTNTTTNTSSSILSRSSNRRSSDEVCQRTRVQIQLQMPYGPDCEMVAMLHNHSTDVKTAAISLSGQHHQQHVAKGKINNRPPIILIATYRLEPYYDGTLVAVCFTSAETFWSTFYFVASIIVFFFIPFAILVVLYTAIAYKLLRRHSEFQRPTSPNINEAVTTAAMEVVTETNSCIMPSKEIIVKLSAARRNRVNSHPQNNSLRKHRKQVIFMLVAVVASFFLCLLPFRAFTIWIIASSQEEVGSLGLEGYYNILYFCRIMLYLNSALNPILYNLMSSKFRSGFWRLIVSCCRHHKRKRNLCSRHQITTYTKRETNVIKNSNSLRSRRPFRREATFLGNSISTSSGTERTSTTWRSGSVSTSVTGVMKAPESHSLAAAITDMSTAALTTMYFN</sequence>
<protein>
    <recommendedName>
        <fullName evidence="12">G-protein coupled receptors family 1 profile domain-containing protein</fullName>
    </recommendedName>
</protein>
<feature type="region of interest" description="Disordered" evidence="10">
    <location>
        <begin position="59"/>
        <end position="78"/>
    </location>
</feature>
<feature type="transmembrane region" description="Helical" evidence="11">
    <location>
        <begin position="281"/>
        <end position="304"/>
    </location>
</feature>
<dbReference type="STRING" id="7375.A0A0L0CJC7"/>
<evidence type="ECO:0000256" key="4">
    <source>
        <dbReference type="ARBA" id="ARBA00022989"/>
    </source>
</evidence>
<feature type="transmembrane region" description="Helical" evidence="11">
    <location>
        <begin position="316"/>
        <end position="336"/>
    </location>
</feature>
<evidence type="ECO:0000256" key="5">
    <source>
        <dbReference type="ARBA" id="ARBA00023040"/>
    </source>
</evidence>
<evidence type="ECO:0000256" key="10">
    <source>
        <dbReference type="SAM" id="MobiDB-lite"/>
    </source>
</evidence>
<evidence type="ECO:0000256" key="9">
    <source>
        <dbReference type="RuleBase" id="RU000688"/>
    </source>
</evidence>
<feature type="compositionally biased region" description="Low complexity" evidence="10">
    <location>
        <begin position="610"/>
        <end position="629"/>
    </location>
</feature>
<feature type="compositionally biased region" description="Polar residues" evidence="10">
    <location>
        <begin position="59"/>
        <end position="75"/>
    </location>
</feature>
<dbReference type="PRINTS" id="PR00237">
    <property type="entry name" value="GPCRRHODOPSN"/>
</dbReference>
<feature type="transmembrane region" description="Helical" evidence="11">
    <location>
        <begin position="499"/>
        <end position="520"/>
    </location>
</feature>
<keyword evidence="3 9" id="KW-0812">Transmembrane</keyword>
<evidence type="ECO:0000313" key="14">
    <source>
        <dbReference type="Proteomes" id="UP000037069"/>
    </source>
</evidence>
<feature type="transmembrane region" description="Helical" evidence="11">
    <location>
        <begin position="727"/>
        <end position="751"/>
    </location>
</feature>
<name>A0A0L0CJC7_LUCCU</name>
<feature type="transmembrane region" description="Helical" evidence="11">
    <location>
        <begin position="447"/>
        <end position="475"/>
    </location>
</feature>
<organism evidence="13 14">
    <name type="scientific">Lucilia cuprina</name>
    <name type="common">Green bottle fly</name>
    <name type="synonym">Australian sheep blowfly</name>
    <dbReference type="NCBI Taxonomy" id="7375"/>
    <lineage>
        <taxon>Eukaryota</taxon>
        <taxon>Metazoa</taxon>
        <taxon>Ecdysozoa</taxon>
        <taxon>Arthropoda</taxon>
        <taxon>Hexapoda</taxon>
        <taxon>Insecta</taxon>
        <taxon>Pterygota</taxon>
        <taxon>Neoptera</taxon>
        <taxon>Endopterygota</taxon>
        <taxon>Diptera</taxon>
        <taxon>Brachycera</taxon>
        <taxon>Muscomorpha</taxon>
        <taxon>Oestroidea</taxon>
        <taxon>Calliphoridae</taxon>
        <taxon>Luciliinae</taxon>
        <taxon>Lucilia</taxon>
    </lineage>
</organism>
<dbReference type="CDD" id="cd14997">
    <property type="entry name" value="7tmA_ETH-R"/>
    <property type="match status" value="1"/>
</dbReference>
<dbReference type="Pfam" id="PF00001">
    <property type="entry name" value="7tm_1"/>
    <property type="match status" value="2"/>
</dbReference>
<keyword evidence="5 9" id="KW-0297">G-protein coupled receptor</keyword>
<feature type="transmembrane region" description="Helical" evidence="11">
    <location>
        <begin position="823"/>
        <end position="847"/>
    </location>
</feature>
<reference evidence="13 14" key="1">
    <citation type="journal article" date="2015" name="Nat. Commun.">
        <title>Lucilia cuprina genome unlocks parasitic fly biology to underpin future interventions.</title>
        <authorList>
            <person name="Anstead C.A."/>
            <person name="Korhonen P.K."/>
            <person name="Young N.D."/>
            <person name="Hall R.S."/>
            <person name="Jex A.R."/>
            <person name="Murali S.C."/>
            <person name="Hughes D.S."/>
            <person name="Lee S.F."/>
            <person name="Perry T."/>
            <person name="Stroehlein A.J."/>
            <person name="Ansell B.R."/>
            <person name="Breugelmans B."/>
            <person name="Hofmann A."/>
            <person name="Qu J."/>
            <person name="Dugan S."/>
            <person name="Lee S.L."/>
            <person name="Chao H."/>
            <person name="Dinh H."/>
            <person name="Han Y."/>
            <person name="Doddapaneni H.V."/>
            <person name="Worley K.C."/>
            <person name="Muzny D.M."/>
            <person name="Ioannidis P."/>
            <person name="Waterhouse R.M."/>
            <person name="Zdobnov E.M."/>
            <person name="James P.J."/>
            <person name="Bagnall N.H."/>
            <person name="Kotze A.C."/>
            <person name="Gibbs R.A."/>
            <person name="Richards S."/>
            <person name="Batterham P."/>
            <person name="Gasser R.B."/>
        </authorList>
    </citation>
    <scope>NUCLEOTIDE SEQUENCE [LARGE SCALE GENOMIC DNA]</scope>
    <source>
        <strain evidence="13 14">LS</strain>
        <tissue evidence="13">Full body</tissue>
    </source>
</reference>
<keyword evidence="8 9" id="KW-0807">Transducer</keyword>
<dbReference type="EMBL" id="JRES01000409">
    <property type="protein sequence ID" value="KNC31584.1"/>
    <property type="molecule type" value="Genomic_DNA"/>
</dbReference>
<feature type="transmembrane region" description="Helical" evidence="11">
    <location>
        <begin position="397"/>
        <end position="419"/>
    </location>
</feature>
<feature type="transmembrane region" description="Helical" evidence="11">
    <location>
        <begin position="867"/>
        <end position="889"/>
    </location>
</feature>
<dbReference type="Proteomes" id="UP000037069">
    <property type="component" value="Unassembled WGS sequence"/>
</dbReference>
<gene>
    <name evidence="13" type="ORF">FF38_12828</name>
</gene>
<keyword evidence="14" id="KW-1185">Reference proteome</keyword>
<proteinExistence type="inferred from homology"/>
<feature type="region of interest" description="Disordered" evidence="10">
    <location>
        <begin position="610"/>
        <end position="633"/>
    </location>
</feature>
<evidence type="ECO:0000256" key="7">
    <source>
        <dbReference type="ARBA" id="ARBA00023170"/>
    </source>
</evidence>
<evidence type="ECO:0000259" key="12">
    <source>
        <dbReference type="PROSITE" id="PS50262"/>
    </source>
</evidence>
<dbReference type="GO" id="GO:0005886">
    <property type="term" value="C:plasma membrane"/>
    <property type="evidence" value="ECO:0007669"/>
    <property type="project" value="TreeGrafter"/>
</dbReference>
<feature type="non-terminal residue" evidence="13">
    <location>
        <position position="1"/>
    </location>
</feature>
<feature type="domain" description="G-protein coupled receptors family 1 profile" evidence="12">
    <location>
        <begin position="295"/>
        <end position="562"/>
    </location>
</feature>
<dbReference type="PANTHER" id="PTHR24243:SF233">
    <property type="entry name" value="THYROTROPIN-RELEASING HORMONE RECEPTOR"/>
    <property type="match status" value="1"/>
</dbReference>
<evidence type="ECO:0000313" key="13">
    <source>
        <dbReference type="EMBL" id="KNC31584.1"/>
    </source>
</evidence>
<dbReference type="InterPro" id="IPR017452">
    <property type="entry name" value="GPCR_Rhodpsn_7TM"/>
</dbReference>
<feature type="transmembrane region" description="Helical" evidence="11">
    <location>
        <begin position="540"/>
        <end position="561"/>
    </location>
</feature>
<dbReference type="PROSITE" id="PS50262">
    <property type="entry name" value="G_PROTEIN_RECEP_F1_2"/>
    <property type="match status" value="2"/>
</dbReference>
<dbReference type="OrthoDB" id="10036964at2759"/>
<dbReference type="PANTHER" id="PTHR24243">
    <property type="entry name" value="G-PROTEIN COUPLED RECEPTOR"/>
    <property type="match status" value="1"/>
</dbReference>
<feature type="transmembrane region" description="Helical" evidence="11">
    <location>
        <begin position="573"/>
        <end position="595"/>
    </location>
</feature>
<evidence type="ECO:0000256" key="1">
    <source>
        <dbReference type="ARBA" id="ARBA00004141"/>
    </source>
</evidence>
<keyword evidence="6 11" id="KW-0472">Membrane</keyword>
<feature type="transmembrane region" description="Helical" evidence="11">
    <location>
        <begin position="90"/>
        <end position="110"/>
    </location>
</feature>
<feature type="non-terminal residue" evidence="13">
    <location>
        <position position="1006"/>
    </location>
</feature>
<dbReference type="AlphaFoldDB" id="A0A0L0CJC7"/>
<feature type="domain" description="G-protein coupled receptors family 1 profile" evidence="12">
    <location>
        <begin position="716"/>
        <end position="886"/>
    </location>
</feature>
<evidence type="ECO:0000256" key="2">
    <source>
        <dbReference type="ARBA" id="ARBA00010663"/>
    </source>
</evidence>
<comment type="similarity">
    <text evidence="2 9">Belongs to the G-protein coupled receptor 1 family.</text>
</comment>
<dbReference type="SUPFAM" id="SSF81321">
    <property type="entry name" value="Family A G protein-coupled receptor-like"/>
    <property type="match status" value="2"/>
</dbReference>
<dbReference type="GO" id="GO:0004930">
    <property type="term" value="F:G protein-coupled receptor activity"/>
    <property type="evidence" value="ECO:0007669"/>
    <property type="project" value="UniProtKB-KW"/>
</dbReference>
<feature type="transmembrane region" description="Helical" evidence="11">
    <location>
        <begin position="356"/>
        <end position="376"/>
    </location>
</feature>
<keyword evidence="4 11" id="KW-1133">Transmembrane helix</keyword>
<dbReference type="InterPro" id="IPR000276">
    <property type="entry name" value="GPCR_Rhodpsn"/>
</dbReference>
<evidence type="ECO:0000256" key="8">
    <source>
        <dbReference type="ARBA" id="ARBA00023224"/>
    </source>
</evidence>
<evidence type="ECO:0000256" key="11">
    <source>
        <dbReference type="SAM" id="Phobius"/>
    </source>
</evidence>
<dbReference type="SMART" id="SM01381">
    <property type="entry name" value="7TM_GPCR_Srsx"/>
    <property type="match status" value="1"/>
</dbReference>
<keyword evidence="7 9" id="KW-0675">Receptor</keyword>
<dbReference type="Gene3D" id="1.20.1070.10">
    <property type="entry name" value="Rhodopsin 7-helix transmembrane proteins"/>
    <property type="match status" value="2"/>
</dbReference>